<keyword evidence="1" id="KW-0677">Repeat</keyword>
<name>A0ABY6K0N8_9ARAC</name>
<evidence type="ECO:0000313" key="4">
    <source>
        <dbReference type="EMBL" id="UYV62197.1"/>
    </source>
</evidence>
<dbReference type="InterPro" id="IPR050548">
    <property type="entry name" value="PcG_chromatin_remod_factors"/>
</dbReference>
<feature type="region of interest" description="Disordered" evidence="3">
    <location>
        <begin position="80"/>
        <end position="101"/>
    </location>
</feature>
<dbReference type="PANTHER" id="PTHR12247">
    <property type="entry name" value="POLYCOMB GROUP PROTEIN"/>
    <property type="match status" value="1"/>
</dbReference>
<evidence type="ECO:0000256" key="2">
    <source>
        <dbReference type="PROSITE-ProRule" id="PRU00459"/>
    </source>
</evidence>
<gene>
    <name evidence="4" type="ORF">LAZ67_1008189</name>
</gene>
<sequence>MWCTCCKSSGLLPHEYQQQQQQKPLLKTSRPIKDSPVYRVIEEKRTKNTERNLYVFRYGEFGTLEIVTDEDGDKFAAEPSAANLADSTPQTDPEPPLPPSSTTGFSFVGPIPLHWGLFSLCHVLAVLLRQCVFQLQQIPKCANGFKPGMGLEGLDPRHPSMFCVLSVTDVVGFRIRVGFEGFKPCYDFWVDANSPDIFPPGWCDRNRHVLHPPKGELPILSHIPH</sequence>
<evidence type="ECO:0000313" key="5">
    <source>
        <dbReference type="Proteomes" id="UP001235939"/>
    </source>
</evidence>
<dbReference type="EMBL" id="CP092863">
    <property type="protein sequence ID" value="UYV62197.1"/>
    <property type="molecule type" value="Genomic_DNA"/>
</dbReference>
<accession>A0ABY6K0N8</accession>
<dbReference type="SMART" id="SM00561">
    <property type="entry name" value="MBT"/>
    <property type="match status" value="1"/>
</dbReference>
<dbReference type="Pfam" id="PF02820">
    <property type="entry name" value="MBT"/>
    <property type="match status" value="1"/>
</dbReference>
<evidence type="ECO:0000256" key="1">
    <source>
        <dbReference type="ARBA" id="ARBA00022737"/>
    </source>
</evidence>
<organism evidence="4 5">
    <name type="scientific">Cordylochernes scorpioides</name>
    <dbReference type="NCBI Taxonomy" id="51811"/>
    <lineage>
        <taxon>Eukaryota</taxon>
        <taxon>Metazoa</taxon>
        <taxon>Ecdysozoa</taxon>
        <taxon>Arthropoda</taxon>
        <taxon>Chelicerata</taxon>
        <taxon>Arachnida</taxon>
        <taxon>Pseudoscorpiones</taxon>
        <taxon>Cheliferoidea</taxon>
        <taxon>Chernetidae</taxon>
        <taxon>Cordylochernes</taxon>
    </lineage>
</organism>
<feature type="repeat" description="MBT" evidence="2">
    <location>
        <begin position="113"/>
        <end position="213"/>
    </location>
</feature>
<reference evidence="4 5" key="1">
    <citation type="submission" date="2022-01" db="EMBL/GenBank/DDBJ databases">
        <title>A chromosomal length assembly of Cordylochernes scorpioides.</title>
        <authorList>
            <person name="Zeh D."/>
            <person name="Zeh J."/>
        </authorList>
    </citation>
    <scope>NUCLEOTIDE SEQUENCE [LARGE SCALE GENOMIC DNA]</scope>
    <source>
        <strain evidence="4">IN4F17</strain>
        <tissue evidence="4">Whole Body</tissue>
    </source>
</reference>
<dbReference type="Proteomes" id="UP001235939">
    <property type="component" value="Chromosome 01"/>
</dbReference>
<dbReference type="PANTHER" id="PTHR12247:SF131">
    <property type="entry name" value="LD05287P"/>
    <property type="match status" value="1"/>
</dbReference>
<dbReference type="PROSITE" id="PS51079">
    <property type="entry name" value="MBT"/>
    <property type="match status" value="1"/>
</dbReference>
<dbReference type="InterPro" id="IPR004092">
    <property type="entry name" value="Mbt"/>
</dbReference>
<dbReference type="Gene3D" id="2.30.30.140">
    <property type="match status" value="2"/>
</dbReference>
<keyword evidence="5" id="KW-1185">Reference proteome</keyword>
<dbReference type="SUPFAM" id="SSF63748">
    <property type="entry name" value="Tudor/PWWP/MBT"/>
    <property type="match status" value="1"/>
</dbReference>
<proteinExistence type="predicted"/>
<protein>
    <submittedName>
        <fullName evidence="4">L3MBTL4</fullName>
    </submittedName>
</protein>
<evidence type="ECO:0000256" key="3">
    <source>
        <dbReference type="SAM" id="MobiDB-lite"/>
    </source>
</evidence>